<feature type="compositionally biased region" description="Low complexity" evidence="1">
    <location>
        <begin position="83"/>
        <end position="101"/>
    </location>
</feature>
<dbReference type="eggNOG" id="ENOG502RXRD">
    <property type="taxonomic scope" value="Eukaryota"/>
</dbReference>
<keyword evidence="4" id="KW-1185">Reference proteome</keyword>
<feature type="region of interest" description="Disordered" evidence="1">
    <location>
        <begin position="68"/>
        <end position="172"/>
    </location>
</feature>
<dbReference type="EMBL" id="EQ973857">
    <property type="protein sequence ID" value="EEF41941.1"/>
    <property type="molecule type" value="Genomic_DNA"/>
</dbReference>
<feature type="compositionally biased region" description="Low complexity" evidence="1">
    <location>
        <begin position="156"/>
        <end position="167"/>
    </location>
</feature>
<dbReference type="STRING" id="3988.B9S3F9"/>
<evidence type="ECO:0000259" key="2">
    <source>
        <dbReference type="Pfam" id="PF23399"/>
    </source>
</evidence>
<feature type="compositionally biased region" description="Pro residues" evidence="1">
    <location>
        <begin position="72"/>
        <end position="82"/>
    </location>
</feature>
<dbReference type="Proteomes" id="UP000008311">
    <property type="component" value="Unassembled WGS sequence"/>
</dbReference>
<evidence type="ECO:0000313" key="3">
    <source>
        <dbReference type="EMBL" id="EEF41941.1"/>
    </source>
</evidence>
<gene>
    <name evidence="3" type="ORF">RCOM_0733960</name>
</gene>
<reference evidence="4" key="1">
    <citation type="journal article" date="2010" name="Nat. Biotechnol.">
        <title>Draft genome sequence of the oilseed species Ricinus communis.</title>
        <authorList>
            <person name="Chan A.P."/>
            <person name="Crabtree J."/>
            <person name="Zhao Q."/>
            <person name="Lorenzi H."/>
            <person name="Orvis J."/>
            <person name="Puiu D."/>
            <person name="Melake-Berhan A."/>
            <person name="Jones K.M."/>
            <person name="Redman J."/>
            <person name="Chen G."/>
            <person name="Cahoon E.B."/>
            <person name="Gedil M."/>
            <person name="Stanke M."/>
            <person name="Haas B.J."/>
            <person name="Wortman J.R."/>
            <person name="Fraser-Liggett C.M."/>
            <person name="Ravel J."/>
            <person name="Rabinowicz P.D."/>
        </authorList>
    </citation>
    <scope>NUCLEOTIDE SEQUENCE [LARGE SCALE GENOMIC DNA]</scope>
    <source>
        <strain evidence="4">cv. Hale</strain>
    </source>
</reference>
<feature type="region of interest" description="Disordered" evidence="1">
    <location>
        <begin position="1"/>
        <end position="35"/>
    </location>
</feature>
<evidence type="ECO:0000313" key="4">
    <source>
        <dbReference type="Proteomes" id="UP000008311"/>
    </source>
</evidence>
<dbReference type="InParanoid" id="B9S3F9"/>
<feature type="domain" description="LTI65/LTI78 PGEED repeat" evidence="2">
    <location>
        <begin position="178"/>
        <end position="208"/>
    </location>
</feature>
<proteinExistence type="predicted"/>
<dbReference type="InterPro" id="IPR057059">
    <property type="entry name" value="LTI65/LTI78_PGEED"/>
</dbReference>
<sequence length="277" mass="29149">MTSSVNTAKSVRTTHSPRSASRTTAPITPKAASKTISETVAEKLAPAYATVTEATYAIASKIQSLAISGPEPQAPTPAPTAPNSPAKKTSLSPKSPGKSSLATQPHEKPTIAPILAGKSCDPPTPSPRARALTPQAPAPVATKQEVTRTTLEKAEPVSAPAAVTTTTNHASASEQIWDKGVSVKEYIMHKLEPGEDEKALSQVISQAISPRKGPGDTGVVEKVREAVTFLLRNNETSQAQQQRLVFHSAQNSSSNIPISTNAHEGTFYLSAMINLYK</sequence>
<evidence type="ECO:0000256" key="1">
    <source>
        <dbReference type="SAM" id="MobiDB-lite"/>
    </source>
</evidence>
<organism evidence="3 4">
    <name type="scientific">Ricinus communis</name>
    <name type="common">Castor bean</name>
    <dbReference type="NCBI Taxonomy" id="3988"/>
    <lineage>
        <taxon>Eukaryota</taxon>
        <taxon>Viridiplantae</taxon>
        <taxon>Streptophyta</taxon>
        <taxon>Embryophyta</taxon>
        <taxon>Tracheophyta</taxon>
        <taxon>Spermatophyta</taxon>
        <taxon>Magnoliopsida</taxon>
        <taxon>eudicotyledons</taxon>
        <taxon>Gunneridae</taxon>
        <taxon>Pentapetalae</taxon>
        <taxon>rosids</taxon>
        <taxon>fabids</taxon>
        <taxon>Malpighiales</taxon>
        <taxon>Euphorbiaceae</taxon>
        <taxon>Acalyphoideae</taxon>
        <taxon>Acalypheae</taxon>
        <taxon>Ricinus</taxon>
    </lineage>
</organism>
<name>B9S3F9_RICCO</name>
<feature type="compositionally biased region" description="Polar residues" evidence="1">
    <location>
        <begin position="1"/>
        <end position="26"/>
    </location>
</feature>
<protein>
    <recommendedName>
        <fullName evidence="2">LTI65/LTI78 PGEED repeat domain-containing protein</fullName>
    </recommendedName>
</protein>
<dbReference type="InterPro" id="IPR037491">
    <property type="entry name" value="LTI78/LTI65"/>
</dbReference>
<dbReference type="PANTHER" id="PTHR33836">
    <property type="entry name" value="LOW-TEMPERATURE-INDUCED 65 KDA PROTEIN-RELATED"/>
    <property type="match status" value="1"/>
</dbReference>
<dbReference type="Pfam" id="PF23399">
    <property type="entry name" value="LTI65_PGEED"/>
    <property type="match status" value="1"/>
</dbReference>
<accession>B9S3F9</accession>
<dbReference type="GO" id="GO:0009737">
    <property type="term" value="P:response to abscisic acid"/>
    <property type="evidence" value="ECO:0007669"/>
    <property type="project" value="InterPro"/>
</dbReference>
<dbReference type="AlphaFoldDB" id="B9S3F9"/>
<dbReference type="PANTHER" id="PTHR33836:SF7">
    <property type="entry name" value="LOW-TEMPERATURE-INDUCED PROTEIN"/>
    <property type="match status" value="1"/>
</dbReference>